<dbReference type="KEGG" id="tcl:Tchl_1978"/>
<dbReference type="Proteomes" id="UP000185739">
    <property type="component" value="Chromosome"/>
</dbReference>
<protein>
    <submittedName>
        <fullName evidence="1">Uncharacterized protein</fullName>
    </submittedName>
</protein>
<dbReference type="AlphaFoldDB" id="A0A1L6FD21"/>
<evidence type="ECO:0000313" key="2">
    <source>
        <dbReference type="Proteomes" id="UP000185739"/>
    </source>
</evidence>
<dbReference type="STRING" id="96773.Tchl_1978"/>
<reference evidence="1 2" key="1">
    <citation type="submission" date="2016-12" db="EMBL/GenBank/DDBJ databases">
        <title>Complete genome sequence of Thauera chlorobenzoica, a Betaproteobacterium degrading haloaromatics anaerobically to CO2 and halides.</title>
        <authorList>
            <person name="Goris T."/>
            <person name="Mergelsberg M."/>
            <person name="Boll M."/>
        </authorList>
    </citation>
    <scope>NUCLEOTIDE SEQUENCE [LARGE SCALE GENOMIC DNA]</scope>
    <source>
        <strain evidence="1 2">3CB1</strain>
    </source>
</reference>
<accession>A0A1L6FD21</accession>
<organism evidence="1 2">
    <name type="scientific">Thauera chlorobenzoica</name>
    <dbReference type="NCBI Taxonomy" id="96773"/>
    <lineage>
        <taxon>Bacteria</taxon>
        <taxon>Pseudomonadati</taxon>
        <taxon>Pseudomonadota</taxon>
        <taxon>Betaproteobacteria</taxon>
        <taxon>Rhodocyclales</taxon>
        <taxon>Zoogloeaceae</taxon>
        <taxon>Thauera</taxon>
    </lineage>
</organism>
<gene>
    <name evidence="1" type="ORF">Tchl_1978</name>
</gene>
<dbReference type="EMBL" id="CP018839">
    <property type="protein sequence ID" value="APR04825.1"/>
    <property type="molecule type" value="Genomic_DNA"/>
</dbReference>
<evidence type="ECO:0000313" key="1">
    <source>
        <dbReference type="EMBL" id="APR04825.1"/>
    </source>
</evidence>
<proteinExistence type="predicted"/>
<sequence>MNFPKGAGLGRDSDPMKRFLDLDVAMATASRPQRREILRMLKLDVKAGKPGAAEALADAQQMAELRRLVAQFRREVLS</sequence>
<name>A0A1L6FD21_9RHOO</name>
<keyword evidence="2" id="KW-1185">Reference proteome</keyword>